<evidence type="ECO:0000256" key="1">
    <source>
        <dbReference type="ARBA" id="ARBA00022737"/>
    </source>
</evidence>
<proteinExistence type="predicted"/>
<dbReference type="PROSITE" id="PS00018">
    <property type="entry name" value="EF_HAND_1"/>
    <property type="match status" value="1"/>
</dbReference>
<dbReference type="InterPro" id="IPR045696">
    <property type="entry name" value="Ubox5_N"/>
</dbReference>
<dbReference type="Pfam" id="PF04564">
    <property type="entry name" value="U-box"/>
    <property type="match status" value="1"/>
</dbReference>
<dbReference type="GO" id="GO:0016460">
    <property type="term" value="C:myosin II complex"/>
    <property type="evidence" value="ECO:0007669"/>
    <property type="project" value="TreeGrafter"/>
</dbReference>
<dbReference type="CDD" id="cd00051">
    <property type="entry name" value="EFh"/>
    <property type="match status" value="2"/>
</dbReference>
<dbReference type="InterPro" id="IPR003613">
    <property type="entry name" value="Ubox_domain"/>
</dbReference>
<dbReference type="PANTHER" id="PTHR23048">
    <property type="entry name" value="MYOSIN LIGHT CHAIN 1, 3"/>
    <property type="match status" value="1"/>
</dbReference>
<evidence type="ECO:0000313" key="5">
    <source>
        <dbReference type="Proteomes" id="UP001497525"/>
    </source>
</evidence>
<dbReference type="PROSITE" id="PS50222">
    <property type="entry name" value="EF_HAND_2"/>
    <property type="match status" value="4"/>
</dbReference>
<name>A0AAV2TQG3_CALDB</name>
<dbReference type="InterPro" id="IPR011992">
    <property type="entry name" value="EF-hand-dom_pair"/>
</dbReference>
<feature type="domain" description="EF-hand" evidence="3">
    <location>
        <begin position="44"/>
        <end position="79"/>
    </location>
</feature>
<dbReference type="Gene3D" id="3.30.40.10">
    <property type="entry name" value="Zinc/RING finger domain, C3HC4 (zinc finger)"/>
    <property type="match status" value="1"/>
</dbReference>
<dbReference type="InterPro" id="IPR018247">
    <property type="entry name" value="EF_Hand_1_Ca_BS"/>
</dbReference>
<dbReference type="FunFam" id="1.10.238.10:FF:000527">
    <property type="entry name" value="Calmodulin-3"/>
    <property type="match status" value="1"/>
</dbReference>
<organism evidence="4 5">
    <name type="scientific">Calicophoron daubneyi</name>
    <name type="common">Rumen fluke</name>
    <name type="synonym">Paramphistomum daubneyi</name>
    <dbReference type="NCBI Taxonomy" id="300641"/>
    <lineage>
        <taxon>Eukaryota</taxon>
        <taxon>Metazoa</taxon>
        <taxon>Spiralia</taxon>
        <taxon>Lophotrochozoa</taxon>
        <taxon>Platyhelminthes</taxon>
        <taxon>Trematoda</taxon>
        <taxon>Digenea</taxon>
        <taxon>Plagiorchiida</taxon>
        <taxon>Pronocephalata</taxon>
        <taxon>Paramphistomoidea</taxon>
        <taxon>Paramphistomidae</taxon>
        <taxon>Calicophoron</taxon>
    </lineage>
</organism>
<dbReference type="Proteomes" id="UP001497525">
    <property type="component" value="Unassembled WGS sequence"/>
</dbReference>
<dbReference type="PANTHER" id="PTHR23048:SF0">
    <property type="entry name" value="CALMODULIN LIKE 3"/>
    <property type="match status" value="1"/>
</dbReference>
<dbReference type="GO" id="GO:0016567">
    <property type="term" value="P:protein ubiquitination"/>
    <property type="evidence" value="ECO:0007669"/>
    <property type="project" value="InterPro"/>
</dbReference>
<dbReference type="Pfam" id="PF13499">
    <property type="entry name" value="EF-hand_7"/>
    <property type="match status" value="2"/>
</dbReference>
<dbReference type="InterPro" id="IPR013083">
    <property type="entry name" value="Znf_RING/FYVE/PHD"/>
</dbReference>
<dbReference type="EMBL" id="CAXLJL010000589">
    <property type="protein sequence ID" value="CAL5139116.1"/>
    <property type="molecule type" value="Genomic_DNA"/>
</dbReference>
<dbReference type="AlphaFoldDB" id="A0AAV2TQG3"/>
<evidence type="ECO:0000256" key="2">
    <source>
        <dbReference type="ARBA" id="ARBA00022837"/>
    </source>
</evidence>
<evidence type="ECO:0000259" key="3">
    <source>
        <dbReference type="PROSITE" id="PS50222"/>
    </source>
</evidence>
<dbReference type="SMART" id="SM00054">
    <property type="entry name" value="EFh"/>
    <property type="match status" value="4"/>
</dbReference>
<feature type="domain" description="EF-hand" evidence="3">
    <location>
        <begin position="8"/>
        <end position="43"/>
    </location>
</feature>
<dbReference type="GO" id="GO:0005509">
    <property type="term" value="F:calcium ion binding"/>
    <property type="evidence" value="ECO:0007669"/>
    <property type="project" value="InterPro"/>
</dbReference>
<dbReference type="SUPFAM" id="SSF57850">
    <property type="entry name" value="RING/U-box"/>
    <property type="match status" value="1"/>
</dbReference>
<keyword evidence="2" id="KW-0106">Calcium</keyword>
<sequence>MADQQTEEQIAEFEEAFSFFGRDGDGTITTKELGTVMRSLGQNPTEAELQDTINEGDADGNGTADFPEFLTMMTRKMKDTDSEEEIREAFRLFDKYGNGFISATELRHVMTNLGGGLTDEEVDKIIREADIDDDGQVNYEEFVTVMTTKYVTALLFLFHIHAMLNAASIPFGTQVYSDKPTEQFHNLSNLLASSNTLHSTHGVLYPSVIKAPVDILFCLPEPVDLRLIVIKPYFGRHRIGSFSLFVLQTLPFSTGTSTVEGEYLAKGIMSRLKQVKPSLSVFLDKYPMRTAVAVHLHDHFPAPPVSYVHSASHVIEFNQTKIAGRIPKLVRFVILRICRMYRTTCNPCLGGIELWYLPTNENIIPNMIKTDPIENDLYFKAARTSTGFDNSQNKLDDPSAAAPEKLLDALTGDLMSEPVRLPSGNYVDRSSLIRFWENRKCSAASEVYAVDPFTMIPITGPLQCDEKMKSAVREHLERWAMLNEICADLDGKTQGRIKPKYPILPVTITHESDSDDDVCNTILQRYPFVTDSKRGQ</sequence>
<dbReference type="Pfam" id="PF19318">
    <property type="entry name" value="DUF5918"/>
    <property type="match status" value="1"/>
</dbReference>
<dbReference type="InterPro" id="IPR050230">
    <property type="entry name" value="CALM/Myosin/TropC-like"/>
</dbReference>
<feature type="domain" description="EF-hand" evidence="3">
    <location>
        <begin position="81"/>
        <end position="116"/>
    </location>
</feature>
<protein>
    <recommendedName>
        <fullName evidence="3">EF-hand domain-containing protein</fullName>
    </recommendedName>
</protein>
<dbReference type="InterPro" id="IPR002048">
    <property type="entry name" value="EF_hand_dom"/>
</dbReference>
<accession>A0AAV2TQG3</accession>
<feature type="domain" description="EF-hand" evidence="3">
    <location>
        <begin position="117"/>
        <end position="152"/>
    </location>
</feature>
<comment type="caution">
    <text evidence="4">The sequence shown here is derived from an EMBL/GenBank/DDBJ whole genome shotgun (WGS) entry which is preliminary data.</text>
</comment>
<evidence type="ECO:0000313" key="4">
    <source>
        <dbReference type="EMBL" id="CAL5139116.1"/>
    </source>
</evidence>
<keyword evidence="1" id="KW-0677">Repeat</keyword>
<dbReference type="GO" id="GO:0004842">
    <property type="term" value="F:ubiquitin-protein transferase activity"/>
    <property type="evidence" value="ECO:0007669"/>
    <property type="project" value="InterPro"/>
</dbReference>
<reference evidence="4" key="1">
    <citation type="submission" date="2024-06" db="EMBL/GenBank/DDBJ databases">
        <authorList>
            <person name="Liu X."/>
            <person name="Lenzi L."/>
            <person name="Haldenby T S."/>
            <person name="Uol C."/>
        </authorList>
    </citation>
    <scope>NUCLEOTIDE SEQUENCE</scope>
</reference>
<dbReference type="SUPFAM" id="SSF47473">
    <property type="entry name" value="EF-hand"/>
    <property type="match status" value="1"/>
</dbReference>
<gene>
    <name evidence="4" type="ORF">CDAUBV1_LOCUS14161</name>
</gene>
<dbReference type="Gene3D" id="1.10.238.10">
    <property type="entry name" value="EF-hand"/>
    <property type="match status" value="2"/>
</dbReference>